<gene>
    <name evidence="1" type="ORF">ACFWJN_13655</name>
</gene>
<protein>
    <submittedName>
        <fullName evidence="1">DUF1152 domain-containing protein</fullName>
    </submittedName>
</protein>
<name>A0ABW6FJZ4_9ACTN</name>
<accession>A0ABW6FJZ4</accession>
<dbReference type="EMBL" id="JBHXIJ010000078">
    <property type="protein sequence ID" value="MFD5099995.1"/>
    <property type="molecule type" value="Genomic_DNA"/>
</dbReference>
<evidence type="ECO:0000313" key="1">
    <source>
        <dbReference type="EMBL" id="MFD5099995.1"/>
    </source>
</evidence>
<dbReference type="Pfam" id="PF06626">
    <property type="entry name" value="DUF1152"/>
    <property type="match status" value="1"/>
</dbReference>
<dbReference type="InterPro" id="IPR010581">
    <property type="entry name" value="DUF1152"/>
</dbReference>
<dbReference type="Proteomes" id="UP001598448">
    <property type="component" value="Unassembled WGS sequence"/>
</dbReference>
<proteinExistence type="predicted"/>
<comment type="caution">
    <text evidence="1">The sequence shown here is derived from an EMBL/GenBank/DDBJ whole genome shotgun (WGS) entry which is preliminary data.</text>
</comment>
<reference evidence="1 2" key="1">
    <citation type="submission" date="2024-09" db="EMBL/GenBank/DDBJ databases">
        <title>The Natural Products Discovery Center: Release of the First 8490 Sequenced Strains for Exploring Actinobacteria Biosynthetic Diversity.</title>
        <authorList>
            <person name="Kalkreuter E."/>
            <person name="Kautsar S.A."/>
            <person name="Yang D."/>
            <person name="Bader C.D."/>
            <person name="Teijaro C.N."/>
            <person name="Fluegel L."/>
            <person name="Davis C.M."/>
            <person name="Simpson J.R."/>
            <person name="Lauterbach L."/>
            <person name="Steele A.D."/>
            <person name="Gui C."/>
            <person name="Meng S."/>
            <person name="Li G."/>
            <person name="Viehrig K."/>
            <person name="Ye F."/>
            <person name="Su P."/>
            <person name="Kiefer A.F."/>
            <person name="Nichols A."/>
            <person name="Cepeda A.J."/>
            <person name="Yan W."/>
            <person name="Fan B."/>
            <person name="Jiang Y."/>
            <person name="Adhikari A."/>
            <person name="Zheng C.-J."/>
            <person name="Schuster L."/>
            <person name="Cowan T.M."/>
            <person name="Smanski M.J."/>
            <person name="Chevrette M.G."/>
            <person name="De Carvalho L.P.S."/>
            <person name="Shen B."/>
        </authorList>
    </citation>
    <scope>NUCLEOTIDE SEQUENCE [LARGE SCALE GENOMIC DNA]</scope>
    <source>
        <strain evidence="1 2">NPDC058348</strain>
    </source>
</reference>
<evidence type="ECO:0000313" key="2">
    <source>
        <dbReference type="Proteomes" id="UP001598448"/>
    </source>
</evidence>
<sequence length="375" mass="39364">MKRLLIAAGGGGDPITAALLHAALHGPDTPALVLTYAWERLVVDPVPGPRRVTDFTGTERAAPGLALVTPTTAPIPPAGSLLPRLSGELRPRLGLLDPYGGTLGLARQISAAARWCGTDRIDLVDVGGDIAARGDEPTLRSPLGDALAVAACAATGIPTTVYIAGPGLDNEVPLPVLLPRIGEPVFTLGAMRTETVNGIFDWHPSEAGALLVAAARGIRGVCGTRDAPRPLLLDESAANVHRLTLERVLELNPLARALAGCSDLDEAETVSRTVCGFSEIERERHRAAHAAATVPPPPLPHRPRDTGAALTRYTAWERDTLADGIAYVTTRRIVEELDLCAAEAGDLFAALRTAAPVRRVPPLWRLAAAPPPPAR</sequence>
<dbReference type="RefSeq" id="WP_386713500.1">
    <property type="nucleotide sequence ID" value="NZ_JBHXIJ010000078.1"/>
</dbReference>
<keyword evidence="2" id="KW-1185">Reference proteome</keyword>
<organism evidence="1 2">
    <name type="scientific">Streptomyces albidochromogenes</name>
    <dbReference type="NCBI Taxonomy" id="329524"/>
    <lineage>
        <taxon>Bacteria</taxon>
        <taxon>Bacillati</taxon>
        <taxon>Actinomycetota</taxon>
        <taxon>Actinomycetes</taxon>
        <taxon>Kitasatosporales</taxon>
        <taxon>Streptomycetaceae</taxon>
        <taxon>Streptomyces</taxon>
    </lineage>
</organism>